<proteinExistence type="predicted"/>
<evidence type="ECO:0000256" key="1">
    <source>
        <dbReference type="SAM" id="MobiDB-lite"/>
    </source>
</evidence>
<dbReference type="GeneID" id="106053331"/>
<evidence type="ECO:0000256" key="2">
    <source>
        <dbReference type="SAM" id="SignalP"/>
    </source>
</evidence>
<name>A0A9W3B8X7_BIOGL</name>
<keyword evidence="3" id="KW-1185">Reference proteome</keyword>
<feature type="signal peptide" evidence="2">
    <location>
        <begin position="1"/>
        <end position="27"/>
    </location>
</feature>
<dbReference type="Proteomes" id="UP001165740">
    <property type="component" value="Chromosome 9"/>
</dbReference>
<gene>
    <name evidence="4" type="primary">LOC106053331</name>
</gene>
<dbReference type="AlphaFoldDB" id="A0A9W3B8X7"/>
<protein>
    <submittedName>
        <fullName evidence="4">Uncharacterized protein LOC106053331 isoform X2</fullName>
    </submittedName>
</protein>
<feature type="region of interest" description="Disordered" evidence="1">
    <location>
        <begin position="184"/>
        <end position="230"/>
    </location>
</feature>
<sequence>MLVCHQKMLLITQLLACIIGMTASVKGQNDIQIEMKSEQLEGFLSSFFNGSRIHDLLTLSSAVAVNFKDYNTYSSDFYHDLVESAFRAVPTKESIKRIRNDISILSELSRKLRKSIDEKNNSQWSLLLPSIHDTLLNLVHLLAPSFNSMFTFTCHRLNHFSSQCRRQFYKQSEHVAVENMERLRQNSGRDEDVSETDHKKVPPPHRHNEWKGDITETQESEGCFDDSKSF</sequence>
<organism evidence="3 4">
    <name type="scientific">Biomphalaria glabrata</name>
    <name type="common">Bloodfluke planorb</name>
    <name type="synonym">Freshwater snail</name>
    <dbReference type="NCBI Taxonomy" id="6526"/>
    <lineage>
        <taxon>Eukaryota</taxon>
        <taxon>Metazoa</taxon>
        <taxon>Spiralia</taxon>
        <taxon>Lophotrochozoa</taxon>
        <taxon>Mollusca</taxon>
        <taxon>Gastropoda</taxon>
        <taxon>Heterobranchia</taxon>
        <taxon>Euthyneura</taxon>
        <taxon>Panpulmonata</taxon>
        <taxon>Hygrophila</taxon>
        <taxon>Lymnaeoidea</taxon>
        <taxon>Planorbidae</taxon>
        <taxon>Biomphalaria</taxon>
    </lineage>
</organism>
<evidence type="ECO:0000313" key="3">
    <source>
        <dbReference type="Proteomes" id="UP001165740"/>
    </source>
</evidence>
<accession>A0A9W3B8X7</accession>
<keyword evidence="2" id="KW-0732">Signal</keyword>
<evidence type="ECO:0000313" key="4">
    <source>
        <dbReference type="RefSeq" id="XP_055895884.1"/>
    </source>
</evidence>
<feature type="compositionally biased region" description="Basic and acidic residues" evidence="1">
    <location>
        <begin position="184"/>
        <end position="214"/>
    </location>
</feature>
<dbReference type="RefSeq" id="XP_055895884.1">
    <property type="nucleotide sequence ID" value="XM_056039909.1"/>
</dbReference>
<reference evidence="4" key="1">
    <citation type="submission" date="2025-08" db="UniProtKB">
        <authorList>
            <consortium name="RefSeq"/>
        </authorList>
    </citation>
    <scope>IDENTIFICATION</scope>
</reference>
<feature type="chain" id="PRO_5040819351" evidence="2">
    <location>
        <begin position="28"/>
        <end position="230"/>
    </location>
</feature>